<reference evidence="3 4" key="1">
    <citation type="submission" date="2019-02" db="EMBL/GenBank/DDBJ databases">
        <title>Apibacter muscae sp. nov.: a novel member of the house fly microbiota.</title>
        <authorList>
            <person name="Park R."/>
        </authorList>
    </citation>
    <scope>NUCLEOTIDE SEQUENCE [LARGE SCALE GENOMIC DNA]</scope>
    <source>
        <strain evidence="3 4">AL1</strain>
    </source>
</reference>
<evidence type="ECO:0000313" key="4">
    <source>
        <dbReference type="Proteomes" id="UP000319499"/>
    </source>
</evidence>
<dbReference type="AlphaFoldDB" id="A0A563DBY4"/>
<dbReference type="Proteomes" id="UP000319499">
    <property type="component" value="Unassembled WGS sequence"/>
</dbReference>
<evidence type="ECO:0000256" key="2">
    <source>
        <dbReference type="ARBA" id="ARBA00023235"/>
    </source>
</evidence>
<dbReference type="RefSeq" id="WP_146262631.1">
    <property type="nucleotide sequence ID" value="NZ_SELG01000038.1"/>
</dbReference>
<accession>A0A563DBY4</accession>
<dbReference type="PANTHER" id="PTHR43709:SF2">
    <property type="entry name" value="DUF453 DOMAIN PROTEIN (AFU_ORTHOLOGUE AFUA_6G00360)"/>
    <property type="match status" value="1"/>
</dbReference>
<comment type="similarity">
    <text evidence="1">Belongs to the PrpF family.</text>
</comment>
<organism evidence="3 4">
    <name type="scientific">Apibacter muscae</name>
    <dbReference type="NCBI Taxonomy" id="2509004"/>
    <lineage>
        <taxon>Bacteria</taxon>
        <taxon>Pseudomonadati</taxon>
        <taxon>Bacteroidota</taxon>
        <taxon>Flavobacteriia</taxon>
        <taxon>Flavobacteriales</taxon>
        <taxon>Weeksellaceae</taxon>
        <taxon>Apibacter</taxon>
    </lineage>
</organism>
<protein>
    <submittedName>
        <fullName evidence="3">3-methylitaconate isomerase</fullName>
    </submittedName>
</protein>
<evidence type="ECO:0000313" key="3">
    <source>
        <dbReference type="EMBL" id="TWP27284.1"/>
    </source>
</evidence>
<dbReference type="InterPro" id="IPR007400">
    <property type="entry name" value="PrpF-like"/>
</dbReference>
<keyword evidence="2 3" id="KW-0413">Isomerase</keyword>
<dbReference type="Gene3D" id="3.10.310.10">
    <property type="entry name" value="Diaminopimelate Epimerase, Chain A, domain 1"/>
    <property type="match status" value="2"/>
</dbReference>
<comment type="caution">
    <text evidence="3">The sequence shown here is derived from an EMBL/GenBank/DDBJ whole genome shotgun (WGS) entry which is preliminary data.</text>
</comment>
<gene>
    <name evidence="3" type="ORF">ETU09_07510</name>
</gene>
<dbReference type="OrthoDB" id="9779763at2"/>
<name>A0A563DBY4_9FLAO</name>
<dbReference type="EMBL" id="SELH01000023">
    <property type="protein sequence ID" value="TWP27284.1"/>
    <property type="molecule type" value="Genomic_DNA"/>
</dbReference>
<keyword evidence="4" id="KW-1185">Reference proteome</keyword>
<dbReference type="PANTHER" id="PTHR43709">
    <property type="entry name" value="ACONITATE ISOMERASE-RELATED"/>
    <property type="match status" value="1"/>
</dbReference>
<dbReference type="Pfam" id="PF04303">
    <property type="entry name" value="PrpF"/>
    <property type="match status" value="1"/>
</dbReference>
<dbReference type="SUPFAM" id="SSF54506">
    <property type="entry name" value="Diaminopimelate epimerase-like"/>
    <property type="match status" value="2"/>
</dbReference>
<evidence type="ECO:0000256" key="1">
    <source>
        <dbReference type="ARBA" id="ARBA00007673"/>
    </source>
</evidence>
<proteinExistence type="inferred from homology"/>
<dbReference type="GO" id="GO:0016853">
    <property type="term" value="F:isomerase activity"/>
    <property type="evidence" value="ECO:0007669"/>
    <property type="project" value="UniProtKB-KW"/>
</dbReference>
<sequence length="380" mass="40956">MKKIIPCTWMRGGTSKGGCFLESDLSKDLTEQDKELTNIYGGNDPSGREINGLGGGTSTTSKAVIISKRTEGVNAINYTFAQVDTKSTLIDRKGNCGNMSTVVGPFAIEKKLVDSIKEPITLVNIYNTNTNKKIVAHVPVKDGKVVYEGDYSISGVPGTASKIQLDFLDPGGAVTGKLLPTGNVVDILDVVGLGQFRVSMVDASNPLVFVKAEDLGIIGVELPEDIDDNKELLDKMLAIRETAAVYMGIAKNLEEAKQIPAIPKFCFVSKPETYTTVNNSKIDKKDYHLSARMLSMGKLHPTYAITGGICTAIAAKIPGTIVNEIVKDESVKEEIIIGHCNGTLSVDSEIQMDKEDIKAIRGTVFRTAKVLIRGEVEVDL</sequence>